<reference evidence="2 3" key="1">
    <citation type="submission" date="2020-09" db="EMBL/GenBank/DDBJ databases">
        <title>novel species in genus Nocardioides.</title>
        <authorList>
            <person name="Zhang G."/>
        </authorList>
    </citation>
    <scope>NUCLEOTIDE SEQUENCE [LARGE SCALE GENOMIC DNA]</scope>
    <source>
        <strain evidence="2 3">KCTC 39551</strain>
    </source>
</reference>
<proteinExistence type="predicted"/>
<sequence length="161" mass="16439">MVEALTASAREWHKLQVAALAFVGLCGVLTGDNGTRLPMWLQSVAGVLALLALACAAFGLLLVAVVAWPLGVLKDATAGARRLRAGVAFTCLAVGLTALSASSNWWPQSGAERPVQVSTNDGTACGPVVDSAAGWVDVEVGGTVVRVDLASVVSLRPVESC</sequence>
<keyword evidence="1" id="KW-0812">Transmembrane</keyword>
<comment type="caution">
    <text evidence="2">The sequence shown here is derived from an EMBL/GenBank/DDBJ whole genome shotgun (WGS) entry which is preliminary data.</text>
</comment>
<feature type="transmembrane region" description="Helical" evidence="1">
    <location>
        <begin position="47"/>
        <end position="73"/>
    </location>
</feature>
<keyword evidence="3" id="KW-1185">Reference proteome</keyword>
<keyword evidence="1" id="KW-1133">Transmembrane helix</keyword>
<accession>A0ABR8NDX6</accession>
<organism evidence="2 3">
    <name type="scientific">Nocardioides cavernae</name>
    <dbReference type="NCBI Taxonomy" id="1921566"/>
    <lineage>
        <taxon>Bacteria</taxon>
        <taxon>Bacillati</taxon>
        <taxon>Actinomycetota</taxon>
        <taxon>Actinomycetes</taxon>
        <taxon>Propionibacteriales</taxon>
        <taxon>Nocardioidaceae</taxon>
        <taxon>Nocardioides</taxon>
    </lineage>
</organism>
<protein>
    <submittedName>
        <fullName evidence="2">Uncharacterized protein</fullName>
    </submittedName>
</protein>
<dbReference type="Proteomes" id="UP000618818">
    <property type="component" value="Unassembled WGS sequence"/>
</dbReference>
<evidence type="ECO:0000313" key="3">
    <source>
        <dbReference type="Proteomes" id="UP000618818"/>
    </source>
</evidence>
<evidence type="ECO:0000256" key="1">
    <source>
        <dbReference type="SAM" id="Phobius"/>
    </source>
</evidence>
<gene>
    <name evidence="2" type="ORF">IEZ26_17060</name>
</gene>
<evidence type="ECO:0000313" key="2">
    <source>
        <dbReference type="EMBL" id="MBD3926338.1"/>
    </source>
</evidence>
<keyword evidence="1" id="KW-0472">Membrane</keyword>
<name>A0ABR8NDX6_9ACTN</name>
<dbReference type="RefSeq" id="WP_191196162.1">
    <property type="nucleotide sequence ID" value="NZ_JACXYZ010000002.1"/>
</dbReference>
<dbReference type="EMBL" id="JACXYZ010000002">
    <property type="protein sequence ID" value="MBD3926338.1"/>
    <property type="molecule type" value="Genomic_DNA"/>
</dbReference>